<evidence type="ECO:0000256" key="2">
    <source>
        <dbReference type="PIRSR" id="PIRSR006232-1"/>
    </source>
</evidence>
<dbReference type="InterPro" id="IPR014710">
    <property type="entry name" value="RmlC-like_jellyroll"/>
</dbReference>
<name>A0A0T6DS52_9GAMM</name>
<dbReference type="Pfam" id="PF02678">
    <property type="entry name" value="Pirin"/>
    <property type="match status" value="1"/>
</dbReference>
<evidence type="ECO:0000256" key="1">
    <source>
        <dbReference type="ARBA" id="ARBA00008416"/>
    </source>
</evidence>
<accession>A0A0T6DS52</accession>
<evidence type="ECO:0000313" key="7">
    <source>
        <dbReference type="Proteomes" id="UP000051202"/>
    </source>
</evidence>
<dbReference type="PIRSF" id="PIRSF006232">
    <property type="entry name" value="Pirin"/>
    <property type="match status" value="1"/>
</dbReference>
<feature type="binding site" evidence="2">
    <location>
        <position position="116"/>
    </location>
    <ligand>
        <name>Fe cation</name>
        <dbReference type="ChEBI" id="CHEBI:24875"/>
    </ligand>
</feature>
<dbReference type="InterPro" id="IPR003829">
    <property type="entry name" value="Pirin_N_dom"/>
</dbReference>
<dbReference type="AlphaFoldDB" id="A0A0T6DS52"/>
<feature type="binding site" evidence="2">
    <location>
        <position position="70"/>
    </location>
    <ligand>
        <name>Fe cation</name>
        <dbReference type="ChEBI" id="CHEBI:24875"/>
    </ligand>
</feature>
<feature type="binding site" evidence="2">
    <location>
        <position position="114"/>
    </location>
    <ligand>
        <name>Fe cation</name>
        <dbReference type="ChEBI" id="CHEBI:24875"/>
    </ligand>
</feature>
<dbReference type="CDD" id="cd02909">
    <property type="entry name" value="cupin_pirin_N"/>
    <property type="match status" value="1"/>
</dbReference>
<dbReference type="Pfam" id="PF05726">
    <property type="entry name" value="Pirin_C"/>
    <property type="match status" value="1"/>
</dbReference>
<dbReference type="PANTHER" id="PTHR43594">
    <property type="entry name" value="QUERCETIN 2,3-DIOXYGENASE"/>
    <property type="match status" value="1"/>
</dbReference>
<evidence type="ECO:0000313" key="6">
    <source>
        <dbReference type="EMBL" id="KRU22812.1"/>
    </source>
</evidence>
<feature type="domain" description="Pirin N-terminal" evidence="4">
    <location>
        <begin position="37"/>
        <end position="136"/>
    </location>
</feature>
<evidence type="ECO:0000256" key="3">
    <source>
        <dbReference type="RuleBase" id="RU003457"/>
    </source>
</evidence>
<keyword evidence="2" id="KW-0408">Iron</keyword>
<dbReference type="InterPro" id="IPR012093">
    <property type="entry name" value="Pirin"/>
</dbReference>
<reference evidence="6 7" key="1">
    <citation type="submission" date="2015-11" db="EMBL/GenBank/DDBJ databases">
        <title>Permanent draft genome of Psychrobacter piscatorii LQ58.</title>
        <authorList>
            <person name="Zhou M."/>
            <person name="Dong B."/>
            <person name="Liu Q."/>
        </authorList>
    </citation>
    <scope>NUCLEOTIDE SEQUENCE [LARGE SCALE GENOMIC DNA]</scope>
    <source>
        <strain evidence="6 7">LQ58</strain>
    </source>
</reference>
<evidence type="ECO:0000259" key="5">
    <source>
        <dbReference type="Pfam" id="PF05726"/>
    </source>
</evidence>
<dbReference type="SUPFAM" id="SSF51182">
    <property type="entry name" value="RmlC-like cupins"/>
    <property type="match status" value="1"/>
</dbReference>
<keyword evidence="2" id="KW-0479">Metal-binding</keyword>
<evidence type="ECO:0000259" key="4">
    <source>
        <dbReference type="Pfam" id="PF02678"/>
    </source>
</evidence>
<gene>
    <name evidence="6" type="ORF">AS194_06950</name>
</gene>
<comment type="similarity">
    <text evidence="1 3">Belongs to the pirin family.</text>
</comment>
<dbReference type="GO" id="GO:0046872">
    <property type="term" value="F:metal ion binding"/>
    <property type="evidence" value="ECO:0007669"/>
    <property type="project" value="UniProtKB-KW"/>
</dbReference>
<comment type="cofactor">
    <cofactor evidence="2">
        <name>Fe cation</name>
        <dbReference type="ChEBI" id="CHEBI:24875"/>
    </cofactor>
    <text evidence="2">Binds 1 Fe cation per subunit.</text>
</comment>
<dbReference type="PANTHER" id="PTHR43594:SF1">
    <property type="entry name" value="QUERCETIN 2,3-DIOXYGENASE PA2418-RELATED"/>
    <property type="match status" value="1"/>
</dbReference>
<protein>
    <submittedName>
        <fullName evidence="6">Short-chain dehydrogenase</fullName>
    </submittedName>
</protein>
<dbReference type="Proteomes" id="UP000051202">
    <property type="component" value="Unassembled WGS sequence"/>
</dbReference>
<sequence>MRPIKQIHGDKAPHWVGDGFFVKTLINYVDDQPDFNYSHTDPFLLFDYGEPTTFAPNPDYQTQPHGIGKHPHKGFETVTLAYSGEISHADSIGGRGDILEGDVQWMTAGRGILHEEFHSESFGQRGGVFSMVQMWVNLPSAHKLTDPKYQFIKRAEMPIIELMDSRDADSQDNLTKDAVAQSADKQTVIGQVAIIAGDWHGVTGNAVTFTPVNLWDIALHTAGTTILEVPSTHNTLLLVQEGRVLVNGTSISAGNLIQFVAPTKTSIGAISTSASMLDTDTIELTYTSADNEHAPAKLLLLSGEPIGEPIAGHGPFVMNTQDELRQTFRDYQTGNFGY</sequence>
<feature type="binding site" evidence="2">
    <location>
        <position position="72"/>
    </location>
    <ligand>
        <name>Fe cation</name>
        <dbReference type="ChEBI" id="CHEBI:24875"/>
    </ligand>
</feature>
<dbReference type="InterPro" id="IPR053186">
    <property type="entry name" value="QDO-related"/>
</dbReference>
<dbReference type="InterPro" id="IPR011051">
    <property type="entry name" value="RmlC_Cupin_sf"/>
</dbReference>
<dbReference type="EMBL" id="LNDJ01000057">
    <property type="protein sequence ID" value="KRU22812.1"/>
    <property type="molecule type" value="Genomic_DNA"/>
</dbReference>
<dbReference type="CDD" id="cd02247">
    <property type="entry name" value="cupin_pirin_C"/>
    <property type="match status" value="1"/>
</dbReference>
<keyword evidence="7" id="KW-1185">Reference proteome</keyword>
<proteinExistence type="inferred from homology"/>
<organism evidence="6 7">
    <name type="scientific">Psychrobacter piscatorii</name>
    <dbReference type="NCBI Taxonomy" id="554343"/>
    <lineage>
        <taxon>Bacteria</taxon>
        <taxon>Pseudomonadati</taxon>
        <taxon>Pseudomonadota</taxon>
        <taxon>Gammaproteobacteria</taxon>
        <taxon>Moraxellales</taxon>
        <taxon>Moraxellaceae</taxon>
        <taxon>Psychrobacter</taxon>
    </lineage>
</organism>
<dbReference type="InterPro" id="IPR008778">
    <property type="entry name" value="Pirin_C_dom"/>
</dbReference>
<feature type="domain" description="Pirin C-terminal" evidence="5">
    <location>
        <begin position="215"/>
        <end position="337"/>
    </location>
</feature>
<comment type="caution">
    <text evidence="6">The sequence shown here is derived from an EMBL/GenBank/DDBJ whole genome shotgun (WGS) entry which is preliminary data.</text>
</comment>
<dbReference type="Gene3D" id="2.60.120.10">
    <property type="entry name" value="Jelly Rolls"/>
    <property type="match status" value="2"/>
</dbReference>